<dbReference type="PANTHER" id="PTHR11732">
    <property type="entry name" value="ALDO/KETO REDUCTASE"/>
    <property type="match status" value="1"/>
</dbReference>
<dbReference type="Gene3D" id="3.20.20.100">
    <property type="entry name" value="NADP-dependent oxidoreductase domain"/>
    <property type="match status" value="1"/>
</dbReference>
<organism evidence="7 8">
    <name type="scientific">Sphenostylis stenocarpa</name>
    <dbReference type="NCBI Taxonomy" id="92480"/>
    <lineage>
        <taxon>Eukaryota</taxon>
        <taxon>Viridiplantae</taxon>
        <taxon>Streptophyta</taxon>
        <taxon>Embryophyta</taxon>
        <taxon>Tracheophyta</taxon>
        <taxon>Spermatophyta</taxon>
        <taxon>Magnoliopsida</taxon>
        <taxon>eudicotyledons</taxon>
        <taxon>Gunneridae</taxon>
        <taxon>Pentapetalae</taxon>
        <taxon>rosids</taxon>
        <taxon>fabids</taxon>
        <taxon>Fabales</taxon>
        <taxon>Fabaceae</taxon>
        <taxon>Papilionoideae</taxon>
        <taxon>50 kb inversion clade</taxon>
        <taxon>NPAAA clade</taxon>
        <taxon>indigoferoid/millettioid clade</taxon>
        <taxon>Phaseoleae</taxon>
        <taxon>Sphenostylis</taxon>
    </lineage>
</organism>
<protein>
    <recommendedName>
        <fullName evidence="6">NADP-dependent oxidoreductase domain-containing protein</fullName>
    </recommendedName>
</protein>
<evidence type="ECO:0000256" key="1">
    <source>
        <dbReference type="ARBA" id="ARBA00007905"/>
    </source>
</evidence>
<evidence type="ECO:0000256" key="4">
    <source>
        <dbReference type="PIRSR" id="PIRSR000097-2"/>
    </source>
</evidence>
<dbReference type="PROSITE" id="PS00798">
    <property type="entry name" value="ALDOKETO_REDUCTASE_1"/>
    <property type="match status" value="1"/>
</dbReference>
<evidence type="ECO:0000313" key="7">
    <source>
        <dbReference type="EMBL" id="CAJ1808948.1"/>
    </source>
</evidence>
<evidence type="ECO:0000313" key="8">
    <source>
        <dbReference type="Proteomes" id="UP001189624"/>
    </source>
</evidence>
<dbReference type="InterPro" id="IPR020471">
    <property type="entry name" value="AKR"/>
</dbReference>
<dbReference type="InterPro" id="IPR023210">
    <property type="entry name" value="NADP_OxRdtase_dom"/>
</dbReference>
<dbReference type="SUPFAM" id="SSF51430">
    <property type="entry name" value="NAD(P)-linked oxidoreductase"/>
    <property type="match status" value="1"/>
</dbReference>
<dbReference type="PIRSF" id="PIRSF000097">
    <property type="entry name" value="AKR"/>
    <property type="match status" value="1"/>
</dbReference>
<name>A0AA86V8U3_9FABA</name>
<dbReference type="GO" id="GO:0016491">
    <property type="term" value="F:oxidoreductase activity"/>
    <property type="evidence" value="ECO:0007669"/>
    <property type="project" value="InterPro"/>
</dbReference>
<accession>A0AA86V8U3</accession>
<dbReference type="PROSITE" id="PS00062">
    <property type="entry name" value="ALDOKETO_REDUCTASE_2"/>
    <property type="match status" value="1"/>
</dbReference>
<dbReference type="Gramene" id="rna-AYBTSS11_LOCUS841">
    <property type="protein sequence ID" value="CAJ1808948.1"/>
    <property type="gene ID" value="gene-AYBTSS11_LOCUS841"/>
</dbReference>
<evidence type="ECO:0000259" key="6">
    <source>
        <dbReference type="Pfam" id="PF00248"/>
    </source>
</evidence>
<evidence type="ECO:0000256" key="2">
    <source>
        <dbReference type="ARBA" id="ARBA00022857"/>
    </source>
</evidence>
<feature type="binding site" evidence="4">
    <location>
        <position position="120"/>
    </location>
    <ligand>
        <name>substrate</name>
    </ligand>
</feature>
<dbReference type="InterPro" id="IPR018170">
    <property type="entry name" value="Aldo/ket_reductase_CS"/>
</dbReference>
<keyword evidence="8" id="KW-1185">Reference proteome</keyword>
<comment type="similarity">
    <text evidence="1">Belongs to the aldo/keto reductase family.</text>
</comment>
<dbReference type="Pfam" id="PF00248">
    <property type="entry name" value="Aldo_ket_red"/>
    <property type="match status" value="1"/>
</dbReference>
<evidence type="ECO:0000256" key="5">
    <source>
        <dbReference type="PIRSR" id="PIRSR000097-3"/>
    </source>
</evidence>
<dbReference type="Proteomes" id="UP001189624">
    <property type="component" value="Chromosome 1"/>
</dbReference>
<dbReference type="PRINTS" id="PR00069">
    <property type="entry name" value="ALDKETRDTASE"/>
</dbReference>
<dbReference type="InterPro" id="IPR036812">
    <property type="entry name" value="NAD(P)_OxRdtase_dom_sf"/>
</dbReference>
<keyword evidence="2" id="KW-0521">NADP</keyword>
<dbReference type="EMBL" id="OY731398">
    <property type="protein sequence ID" value="CAJ1808948.1"/>
    <property type="molecule type" value="Genomic_DNA"/>
</dbReference>
<dbReference type="PROSITE" id="PS00063">
    <property type="entry name" value="ALDOKETO_REDUCTASE_3"/>
    <property type="match status" value="1"/>
</dbReference>
<feature type="site" description="Lowers pKa of active site Tyr" evidence="5">
    <location>
        <position position="87"/>
    </location>
</feature>
<reference evidence="7" key="1">
    <citation type="submission" date="2023-10" db="EMBL/GenBank/DDBJ databases">
        <authorList>
            <person name="Domelevo Entfellner J.-B."/>
        </authorList>
    </citation>
    <scope>NUCLEOTIDE SEQUENCE</scope>
</reference>
<dbReference type="GO" id="GO:0009821">
    <property type="term" value="P:alkaloid biosynthetic process"/>
    <property type="evidence" value="ECO:0007669"/>
    <property type="project" value="UniProtKB-ARBA"/>
</dbReference>
<sequence length="321" mass="35932">MAKVVKPHEPKTQSFTLLSGHTIPAVGLGTWKSGSEAVNSVFTAIVEAGYRHIDTAAQYGVEEGVGQALQAAMKAGVERKDLFVTSKLWCTDLTPERVRPALNNTLQELQLDYLDLYLIHWPFRLKDGASRPPKAGEVLEFDMEGVWREMEKLVEEKLVRDIGICNFTLAKLEKLLSIARIVPSVCQMEMHPGWRNDKMLAACKKNSIHVTAYSPLGSSQGGRDLISNPTVERIANKMNKNPGTVLVKWAIMRGTSVIPKSVKPDRITENVSVFNWELPEKDFKTLSRFQDQGRVLDGEELFVNKSDGPFRSAADIWDHED</sequence>
<feature type="domain" description="NADP-dependent oxidoreductase" evidence="6">
    <location>
        <begin position="26"/>
        <end position="288"/>
    </location>
</feature>
<dbReference type="FunFam" id="3.20.20.100:FF:000013">
    <property type="entry name" value="NADPH-dependent codeinone reductase 1-1"/>
    <property type="match status" value="1"/>
</dbReference>
<evidence type="ECO:0000256" key="3">
    <source>
        <dbReference type="PIRSR" id="PIRSR000097-1"/>
    </source>
</evidence>
<gene>
    <name evidence="7" type="ORF">AYBTSS11_LOCUS841</name>
</gene>
<feature type="active site" description="Proton donor" evidence="3">
    <location>
        <position position="59"/>
    </location>
</feature>
<dbReference type="AlphaFoldDB" id="A0AA86V8U3"/>
<proteinExistence type="inferred from homology"/>